<feature type="transmembrane region" description="Helical" evidence="5">
    <location>
        <begin position="30"/>
        <end position="50"/>
    </location>
</feature>
<dbReference type="OrthoDB" id="1119931at2"/>
<dbReference type="InterPro" id="IPR012340">
    <property type="entry name" value="NA-bd_OB-fold"/>
</dbReference>
<reference evidence="7 8" key="1">
    <citation type="submission" date="2019-02" db="EMBL/GenBank/DDBJ databases">
        <title>Draft Genome Sequence of the Prevotella sp. BCRC 81118, Isolated from Human Feces.</title>
        <authorList>
            <person name="Huang C.-H."/>
        </authorList>
    </citation>
    <scope>NUCLEOTIDE SEQUENCE [LARGE SCALE GENOMIC DNA]</scope>
    <source>
        <strain evidence="7 8">BCRC 81118</strain>
    </source>
</reference>
<evidence type="ECO:0000256" key="2">
    <source>
        <dbReference type="ARBA" id="ARBA00022692"/>
    </source>
</evidence>
<evidence type="ECO:0000256" key="3">
    <source>
        <dbReference type="ARBA" id="ARBA00022989"/>
    </source>
</evidence>
<dbReference type="PANTHER" id="PTHR33507:SF3">
    <property type="entry name" value="INNER MEMBRANE PROTEIN YBBJ"/>
    <property type="match status" value="1"/>
</dbReference>
<proteinExistence type="predicted"/>
<dbReference type="Pfam" id="PF01957">
    <property type="entry name" value="NfeD"/>
    <property type="match status" value="1"/>
</dbReference>
<dbReference type="Proteomes" id="UP000297872">
    <property type="component" value="Unassembled WGS sequence"/>
</dbReference>
<comment type="caution">
    <text evidence="7">The sequence shown here is derived from an EMBL/GenBank/DDBJ whole genome shotgun (WGS) entry which is preliminary data.</text>
</comment>
<dbReference type="Gene3D" id="2.40.50.140">
    <property type="entry name" value="Nucleic acid-binding proteins"/>
    <property type="match status" value="1"/>
</dbReference>
<dbReference type="GeneID" id="302994099"/>
<evidence type="ECO:0000256" key="5">
    <source>
        <dbReference type="SAM" id="Phobius"/>
    </source>
</evidence>
<dbReference type="EMBL" id="SGVY01000004">
    <property type="protein sequence ID" value="TFH84167.1"/>
    <property type="molecule type" value="Genomic_DNA"/>
</dbReference>
<sequence length="150" mass="16414">MIDYISQNLWLFWTIITVVCLIMELSSGDFYVTCFALGALVSICLAVAGLPFWVQVIAWAVCSVLSIWLIRPHLVHAIHQGADDRKSNADALLGQVGEVTQTIVAGDYGRVKLDGDDWKAEAPSSSVNIEVGTKVKIVGRESIILKVEKL</sequence>
<protein>
    <submittedName>
        <fullName evidence="7">NfeD family protein</fullName>
    </submittedName>
</protein>
<dbReference type="AlphaFoldDB" id="A0A4Y8VUR6"/>
<name>A0A4Y8VUR6_9BACT</name>
<feature type="transmembrane region" description="Helical" evidence="5">
    <location>
        <begin position="6"/>
        <end position="23"/>
    </location>
</feature>
<evidence type="ECO:0000313" key="8">
    <source>
        <dbReference type="Proteomes" id="UP000297872"/>
    </source>
</evidence>
<organism evidence="7 8">
    <name type="scientific">Segatella hominis</name>
    <dbReference type="NCBI Taxonomy" id="2518605"/>
    <lineage>
        <taxon>Bacteria</taxon>
        <taxon>Pseudomonadati</taxon>
        <taxon>Bacteroidota</taxon>
        <taxon>Bacteroidia</taxon>
        <taxon>Bacteroidales</taxon>
        <taxon>Prevotellaceae</taxon>
        <taxon>Segatella</taxon>
    </lineage>
</organism>
<dbReference type="RefSeq" id="WP_022109912.1">
    <property type="nucleotide sequence ID" value="NZ_DAWEFM010000145.1"/>
</dbReference>
<gene>
    <name evidence="7" type="ORF">EXN75_02160</name>
</gene>
<accession>A0A4Y8VUR6</accession>
<keyword evidence="8" id="KW-1185">Reference proteome</keyword>
<dbReference type="SUPFAM" id="SSF141322">
    <property type="entry name" value="NfeD domain-like"/>
    <property type="match status" value="1"/>
</dbReference>
<keyword evidence="3 5" id="KW-1133">Transmembrane helix</keyword>
<feature type="domain" description="NfeD-like C-terminal" evidence="6">
    <location>
        <begin position="89"/>
        <end position="149"/>
    </location>
</feature>
<evidence type="ECO:0000313" key="7">
    <source>
        <dbReference type="EMBL" id="TFH84167.1"/>
    </source>
</evidence>
<comment type="subcellular location">
    <subcellularLocation>
        <location evidence="1">Membrane</location>
        <topology evidence="1">Multi-pass membrane protein</topology>
    </subcellularLocation>
</comment>
<keyword evidence="4 5" id="KW-0472">Membrane</keyword>
<evidence type="ECO:0000256" key="4">
    <source>
        <dbReference type="ARBA" id="ARBA00023136"/>
    </source>
</evidence>
<dbReference type="GO" id="GO:0005886">
    <property type="term" value="C:plasma membrane"/>
    <property type="evidence" value="ECO:0007669"/>
    <property type="project" value="TreeGrafter"/>
</dbReference>
<dbReference type="InterPro" id="IPR052165">
    <property type="entry name" value="Membrane_assoc_protease"/>
</dbReference>
<dbReference type="PANTHER" id="PTHR33507">
    <property type="entry name" value="INNER MEMBRANE PROTEIN YBBJ"/>
    <property type="match status" value="1"/>
</dbReference>
<keyword evidence="2 5" id="KW-0812">Transmembrane</keyword>
<evidence type="ECO:0000256" key="1">
    <source>
        <dbReference type="ARBA" id="ARBA00004141"/>
    </source>
</evidence>
<dbReference type="InterPro" id="IPR002810">
    <property type="entry name" value="NfeD-like_C"/>
</dbReference>
<evidence type="ECO:0000259" key="6">
    <source>
        <dbReference type="Pfam" id="PF01957"/>
    </source>
</evidence>